<proteinExistence type="predicted"/>
<evidence type="ECO:0000313" key="4">
    <source>
        <dbReference type="EMBL" id="VDC32628.1"/>
    </source>
</evidence>
<dbReference type="InterPro" id="IPR011098">
    <property type="entry name" value="G5_dom"/>
</dbReference>
<organism evidence="4 5">
    <name type="scientific">Filibacter tadaridae</name>
    <dbReference type="NCBI Taxonomy" id="2483811"/>
    <lineage>
        <taxon>Bacteria</taxon>
        <taxon>Bacillati</taxon>
        <taxon>Bacillota</taxon>
        <taxon>Bacilli</taxon>
        <taxon>Bacillales</taxon>
        <taxon>Caryophanaceae</taxon>
        <taxon>Filibacter</taxon>
    </lineage>
</organism>
<feature type="compositionally biased region" description="Low complexity" evidence="2">
    <location>
        <begin position="392"/>
        <end position="413"/>
    </location>
</feature>
<keyword evidence="1" id="KW-0732">Signal</keyword>
<dbReference type="RefSeq" id="WP_124071623.1">
    <property type="nucleotide sequence ID" value="NZ_CBCRXF010000002.1"/>
</dbReference>
<evidence type="ECO:0000259" key="3">
    <source>
        <dbReference type="SMART" id="SM01208"/>
    </source>
</evidence>
<evidence type="ECO:0000256" key="1">
    <source>
        <dbReference type="ARBA" id="ARBA00022729"/>
    </source>
</evidence>
<dbReference type="Proteomes" id="UP000270468">
    <property type="component" value="Unassembled WGS sequence"/>
</dbReference>
<dbReference type="Gene3D" id="2.20.230.10">
    <property type="entry name" value="Resuscitation-promoting factor rpfb"/>
    <property type="match status" value="1"/>
</dbReference>
<dbReference type="Pfam" id="PF04294">
    <property type="entry name" value="VanW"/>
    <property type="match status" value="1"/>
</dbReference>
<feature type="compositionally biased region" description="Basic and acidic residues" evidence="2">
    <location>
        <begin position="442"/>
        <end position="451"/>
    </location>
</feature>
<protein>
    <submittedName>
        <fullName evidence="4">VanW like protein</fullName>
    </submittedName>
</protein>
<evidence type="ECO:0000256" key="2">
    <source>
        <dbReference type="SAM" id="MobiDB-lite"/>
    </source>
</evidence>
<gene>
    <name evidence="4" type="ORF">FILTAD_02830</name>
</gene>
<reference evidence="4 5" key="1">
    <citation type="submission" date="2018-11" db="EMBL/GenBank/DDBJ databases">
        <authorList>
            <person name="Criscuolo A."/>
        </authorList>
    </citation>
    <scope>NUCLEOTIDE SEQUENCE [LARGE SCALE GENOMIC DNA]</scope>
    <source>
        <strain evidence="4">ATB-66</strain>
    </source>
</reference>
<name>A0A3P5XCQ6_9BACL</name>
<feature type="domain" description="G5" evidence="3">
    <location>
        <begin position="305"/>
        <end position="382"/>
    </location>
</feature>
<feature type="compositionally biased region" description="Polar residues" evidence="2">
    <location>
        <begin position="422"/>
        <end position="438"/>
    </location>
</feature>
<dbReference type="EMBL" id="UXAV01000044">
    <property type="protein sequence ID" value="VDC32628.1"/>
    <property type="molecule type" value="Genomic_DNA"/>
</dbReference>
<evidence type="ECO:0000313" key="5">
    <source>
        <dbReference type="Proteomes" id="UP000270468"/>
    </source>
</evidence>
<keyword evidence="5" id="KW-1185">Reference proteome</keyword>
<dbReference type="AlphaFoldDB" id="A0A3P5XCQ6"/>
<feature type="region of interest" description="Disordered" evidence="2">
    <location>
        <begin position="380"/>
        <end position="463"/>
    </location>
</feature>
<dbReference type="SMART" id="SM01208">
    <property type="entry name" value="G5"/>
    <property type="match status" value="1"/>
</dbReference>
<sequence length="463" mass="52164">MHKLSNKKLIKISSIFLVFILTLTEISPFSNVAAASKKNDVSTIAGIQIDTDDKNEIKQLLAEKLLQWSETPLLIEKSHGTIELDTSLIQFHVNETIEQFLQKTHQPWYEFWKKNILVDVPIQFTMDEKVIDMLRSDASIVIDETIEKVNEEIGYFLTNTVQAIQSNIESIDEEQIAVVVKEIEVNNSSLELLIERLEGYTIQPDEQLSYIEIVSNLVELNDPEALDFMASLLYTLVLQSNYSILERHANPVQFKSFTPGTEAHVNQVLSKDLLFTNPNVVPGTFHFSVEDNYVTAELFSLPLDVDAEFYQRDKQEILPRTIYRYSADIAQNSEKIVEVGKSGVKVSTYRKTSEKFGSFETDNLISTDFYPPTHRVILKPLPKADGSNGVLSGESSGMNENQENESSNQSANNLIDEENKSDSNGATLNTDAGQNDDLNQPMDKKDEEVIYDKGGNIVEPPGK</sequence>
<dbReference type="OrthoDB" id="2691125at2"/>
<accession>A0A3P5XCQ6</accession>
<dbReference type="InterPro" id="IPR007391">
    <property type="entry name" value="Vancomycin_resist_VanW"/>
</dbReference>